<keyword evidence="1" id="KW-1133">Transmembrane helix</keyword>
<feature type="transmembrane region" description="Helical" evidence="1">
    <location>
        <begin position="12"/>
        <end position="30"/>
    </location>
</feature>
<accession>A0ABS8JXF6</accession>
<comment type="caution">
    <text evidence="2">The sequence shown here is derived from an EMBL/GenBank/DDBJ whole genome shotgun (WGS) entry which is preliminary data.</text>
</comment>
<dbReference type="EMBL" id="JAJITD010000008">
    <property type="protein sequence ID" value="MCC8394553.1"/>
    <property type="molecule type" value="Genomic_DNA"/>
</dbReference>
<name>A0ABS8JXF6_9BURK</name>
<proteinExistence type="predicted"/>
<keyword evidence="1" id="KW-0472">Membrane</keyword>
<protein>
    <submittedName>
        <fullName evidence="2">Uncharacterized protein</fullName>
    </submittedName>
</protein>
<dbReference type="RefSeq" id="WP_230510788.1">
    <property type="nucleotide sequence ID" value="NZ_JAJITD010000008.1"/>
</dbReference>
<gene>
    <name evidence="2" type="ORF">LJ656_18340</name>
</gene>
<keyword evidence="3" id="KW-1185">Reference proteome</keyword>
<organism evidence="2 3">
    <name type="scientific">Paraburkholderia sejongensis</name>
    <dbReference type="NCBI Taxonomy" id="2886946"/>
    <lineage>
        <taxon>Bacteria</taxon>
        <taxon>Pseudomonadati</taxon>
        <taxon>Pseudomonadota</taxon>
        <taxon>Betaproteobacteria</taxon>
        <taxon>Burkholderiales</taxon>
        <taxon>Burkholderiaceae</taxon>
        <taxon>Paraburkholderia</taxon>
    </lineage>
</organism>
<reference evidence="2 3" key="1">
    <citation type="submission" date="2021-11" db="EMBL/GenBank/DDBJ databases">
        <authorList>
            <person name="Oh E.-T."/>
            <person name="Kim S.-B."/>
        </authorList>
    </citation>
    <scope>NUCLEOTIDE SEQUENCE [LARGE SCALE GENOMIC DNA]</scope>
    <source>
        <strain evidence="2 3">MMS20-SJTR3</strain>
    </source>
</reference>
<evidence type="ECO:0000256" key="1">
    <source>
        <dbReference type="SAM" id="Phobius"/>
    </source>
</evidence>
<evidence type="ECO:0000313" key="3">
    <source>
        <dbReference type="Proteomes" id="UP001431019"/>
    </source>
</evidence>
<dbReference type="Proteomes" id="UP001431019">
    <property type="component" value="Unassembled WGS sequence"/>
</dbReference>
<sequence>MAIFARELIERLLKVALFIGLLLISIRYVHTYPVMMPRSQLLYWVAAADLLGIYDVDDLYIPLWMFIQLIVAIVAYRTIMRLWQRWQARKLTSVQSE</sequence>
<keyword evidence="1" id="KW-0812">Transmembrane</keyword>
<feature type="transmembrane region" description="Helical" evidence="1">
    <location>
        <begin position="59"/>
        <end position="79"/>
    </location>
</feature>
<evidence type="ECO:0000313" key="2">
    <source>
        <dbReference type="EMBL" id="MCC8394553.1"/>
    </source>
</evidence>